<sequence length="175" mass="19751">MPPSPLQIDYNHIKRNKRAKQRRGSPRNSLRTLLPTDRLRFHNRLLRVQQSGEMAAGSGQADPVGLPPQIPHEALSGNKRHLLDVVVQDARRVEDDIPPAQLAEARPRENAHAAAGHEIHAESVDAFRRLREYGRRAKYQVLKAETEVSPSPPPSNWRRDHTVNLASFSDCVYIA</sequence>
<proteinExistence type="predicted"/>
<dbReference type="AlphaFoldDB" id="A0A1Y1NL17"/>
<evidence type="ECO:0000313" key="1">
    <source>
        <dbReference type="EMBL" id="JAV97355.1"/>
    </source>
</evidence>
<protein>
    <submittedName>
        <fullName evidence="1">Uncharacterized protein</fullName>
    </submittedName>
</protein>
<reference evidence="1" key="1">
    <citation type="journal article" date="2016" name="Sci. Rep.">
        <title>Molecular characterization of firefly nuptial gifts: a multi-omics approach sheds light on postcopulatory sexual selection.</title>
        <authorList>
            <person name="Al-Wathiqui N."/>
            <person name="Fallon T.R."/>
            <person name="South A."/>
            <person name="Weng J.K."/>
            <person name="Lewis S.M."/>
        </authorList>
    </citation>
    <scope>NUCLEOTIDE SEQUENCE</scope>
</reference>
<dbReference type="EMBL" id="GEZM01002141">
    <property type="protein sequence ID" value="JAV97355.1"/>
    <property type="molecule type" value="Transcribed_RNA"/>
</dbReference>
<organism evidence="1">
    <name type="scientific">Photinus pyralis</name>
    <name type="common">Common eastern firefly</name>
    <name type="synonym">Lampyris pyralis</name>
    <dbReference type="NCBI Taxonomy" id="7054"/>
    <lineage>
        <taxon>Eukaryota</taxon>
        <taxon>Metazoa</taxon>
        <taxon>Ecdysozoa</taxon>
        <taxon>Arthropoda</taxon>
        <taxon>Hexapoda</taxon>
        <taxon>Insecta</taxon>
        <taxon>Pterygota</taxon>
        <taxon>Neoptera</taxon>
        <taxon>Endopterygota</taxon>
        <taxon>Coleoptera</taxon>
        <taxon>Polyphaga</taxon>
        <taxon>Elateriformia</taxon>
        <taxon>Elateroidea</taxon>
        <taxon>Lampyridae</taxon>
        <taxon>Lampyrinae</taxon>
        <taxon>Photinus</taxon>
    </lineage>
</organism>
<name>A0A1Y1NL17_PHOPY</name>
<accession>A0A1Y1NL17</accession>